<evidence type="ECO:0000259" key="6">
    <source>
        <dbReference type="PROSITE" id="PS50157"/>
    </source>
</evidence>
<accession>A0A1I8MAN1</accession>
<dbReference type="InterPro" id="IPR050688">
    <property type="entry name" value="Zinc_finger/UBP_domain"/>
</dbReference>
<dbReference type="PANTHER" id="PTHR24403:SF67">
    <property type="entry name" value="FI01116P-RELATED"/>
    <property type="match status" value="1"/>
</dbReference>
<evidence type="ECO:0000313" key="9">
    <source>
        <dbReference type="RefSeq" id="XP_005191251.1"/>
    </source>
</evidence>
<feature type="domain" description="C2H2-type" evidence="6">
    <location>
        <begin position="240"/>
        <end position="263"/>
    </location>
</feature>
<dbReference type="GO" id="GO:0008270">
    <property type="term" value="F:zinc ion binding"/>
    <property type="evidence" value="ECO:0007669"/>
    <property type="project" value="UniProtKB-KW"/>
</dbReference>
<dbReference type="InterPro" id="IPR013087">
    <property type="entry name" value="Znf_C2H2_type"/>
</dbReference>
<proteinExistence type="predicted"/>
<feature type="domain" description="C2H2-type" evidence="6">
    <location>
        <begin position="289"/>
        <end position="317"/>
    </location>
</feature>
<keyword evidence="8" id="KW-1185">Reference proteome</keyword>
<keyword evidence="2" id="KW-0677">Repeat</keyword>
<dbReference type="PROSITE" id="PS50157">
    <property type="entry name" value="ZINC_FINGER_C2H2_2"/>
    <property type="match status" value="3"/>
</dbReference>
<reference evidence="7" key="1">
    <citation type="submission" date="2020-05" db="UniProtKB">
        <authorList>
            <consortium name="EnsemblMetazoa"/>
        </authorList>
    </citation>
    <scope>IDENTIFICATION</scope>
    <source>
        <strain evidence="7">Aabys</strain>
    </source>
</reference>
<dbReference type="RefSeq" id="XP_005191251.1">
    <property type="nucleotide sequence ID" value="XM_005191194.3"/>
</dbReference>
<dbReference type="VEuPathDB" id="VectorBase:MDOA002940"/>
<sequence length="366" mass="42035">MEVALETEYITSLDDLQKSCRICLKKGDINIWNHKIKVCEEDTYTDAIELINIFSDTLSILELSDTVPLLCWQCLEDLKICYKFYERLKIASSHLRNYYQELSDQCNNGEVISEDCIQAEANELHLGLESIEENAEIPHDKTDSPDKKELLLPMPKNKSHIREISTNSSFVVTQYFPTKIQSLETSASDCEDASLKRNLLTIDCKAIEIKDVNELQRLDSSSMVDCKETLIQAPPALAIYMCQYCPQAFAKLEFLKTHIQKSHVCKFCTEPFSLAAELYRHIREVHTEHRCVICHKVFSSNTNLRQHIRRVHRINLPPKIALLDFVQANAEEDDGIIDANSLVCDKYFTGQQFDTNVYNSPDDIVE</sequence>
<dbReference type="EnsemblMetazoa" id="MDOA002940-RA">
    <property type="protein sequence ID" value="MDOA002940-PA"/>
    <property type="gene ID" value="MDOA002940"/>
</dbReference>
<dbReference type="GO" id="GO:0010468">
    <property type="term" value="P:regulation of gene expression"/>
    <property type="evidence" value="ECO:0007669"/>
    <property type="project" value="TreeGrafter"/>
</dbReference>
<evidence type="ECO:0000256" key="2">
    <source>
        <dbReference type="ARBA" id="ARBA00022737"/>
    </source>
</evidence>
<dbReference type="PROSITE" id="PS00028">
    <property type="entry name" value="ZINC_FINGER_C2H2_1"/>
    <property type="match status" value="3"/>
</dbReference>
<keyword evidence="4" id="KW-0862">Zinc</keyword>
<feature type="domain" description="C2H2-type" evidence="6">
    <location>
        <begin position="263"/>
        <end position="291"/>
    </location>
</feature>
<evidence type="ECO:0000313" key="7">
    <source>
        <dbReference type="EnsemblMetazoa" id="MDOA002940-PA"/>
    </source>
</evidence>
<evidence type="ECO:0000256" key="4">
    <source>
        <dbReference type="ARBA" id="ARBA00022833"/>
    </source>
</evidence>
<evidence type="ECO:0000256" key="3">
    <source>
        <dbReference type="ARBA" id="ARBA00022771"/>
    </source>
</evidence>
<dbReference type="KEGG" id="mde:101889558"/>
<dbReference type="Gene3D" id="3.30.160.60">
    <property type="entry name" value="Classic Zinc Finger"/>
    <property type="match status" value="2"/>
</dbReference>
<dbReference type="GO" id="GO:0005634">
    <property type="term" value="C:nucleus"/>
    <property type="evidence" value="ECO:0007669"/>
    <property type="project" value="InterPro"/>
</dbReference>
<reference evidence="9" key="2">
    <citation type="submission" date="2025-04" db="UniProtKB">
        <authorList>
            <consortium name="RefSeq"/>
        </authorList>
    </citation>
    <scope>IDENTIFICATION</scope>
    <source>
        <strain evidence="9">Aabys</strain>
    </source>
</reference>
<dbReference type="InterPro" id="IPR012934">
    <property type="entry name" value="Znf_AD"/>
</dbReference>
<evidence type="ECO:0000313" key="8">
    <source>
        <dbReference type="Proteomes" id="UP001652621"/>
    </source>
</evidence>
<dbReference type="GeneID" id="101889558"/>
<dbReference type="Proteomes" id="UP001652621">
    <property type="component" value="Unplaced"/>
</dbReference>
<dbReference type="OrthoDB" id="7852576at2759"/>
<dbReference type="Pfam" id="PF00096">
    <property type="entry name" value="zf-C2H2"/>
    <property type="match status" value="2"/>
</dbReference>
<gene>
    <name evidence="7" type="primary">101889558</name>
    <name evidence="9" type="synonym">LOC101889558</name>
</gene>
<name>A0A1I8MAN1_MUSDO</name>
<organism evidence="7">
    <name type="scientific">Musca domestica</name>
    <name type="common">House fly</name>
    <dbReference type="NCBI Taxonomy" id="7370"/>
    <lineage>
        <taxon>Eukaryota</taxon>
        <taxon>Metazoa</taxon>
        <taxon>Ecdysozoa</taxon>
        <taxon>Arthropoda</taxon>
        <taxon>Hexapoda</taxon>
        <taxon>Insecta</taxon>
        <taxon>Pterygota</taxon>
        <taxon>Neoptera</taxon>
        <taxon>Endopterygota</taxon>
        <taxon>Diptera</taxon>
        <taxon>Brachycera</taxon>
        <taxon>Muscomorpha</taxon>
        <taxon>Muscoidea</taxon>
        <taxon>Muscidae</taxon>
        <taxon>Musca</taxon>
    </lineage>
</organism>
<keyword evidence="3 5" id="KW-0863">Zinc-finger</keyword>
<protein>
    <submittedName>
        <fullName evidence="9">Zinc finger protein 711 isoform X1</fullName>
    </submittedName>
</protein>
<dbReference type="SMART" id="SM00868">
    <property type="entry name" value="zf-AD"/>
    <property type="match status" value="1"/>
</dbReference>
<dbReference type="eggNOG" id="KOG1721">
    <property type="taxonomic scope" value="Eukaryota"/>
</dbReference>
<dbReference type="PANTHER" id="PTHR24403">
    <property type="entry name" value="ZINC FINGER PROTEIN"/>
    <property type="match status" value="1"/>
</dbReference>
<keyword evidence="1" id="KW-0479">Metal-binding</keyword>
<evidence type="ECO:0000256" key="1">
    <source>
        <dbReference type="ARBA" id="ARBA00022723"/>
    </source>
</evidence>
<dbReference type="AlphaFoldDB" id="A0A1I8MAN1"/>
<dbReference type="InterPro" id="IPR036236">
    <property type="entry name" value="Znf_C2H2_sf"/>
</dbReference>
<dbReference type="SUPFAM" id="SSF57667">
    <property type="entry name" value="beta-beta-alpha zinc fingers"/>
    <property type="match status" value="1"/>
</dbReference>
<dbReference type="SMART" id="SM00355">
    <property type="entry name" value="ZnF_C2H2"/>
    <property type="match status" value="3"/>
</dbReference>
<evidence type="ECO:0000256" key="5">
    <source>
        <dbReference type="PROSITE-ProRule" id="PRU00042"/>
    </source>
</evidence>
<dbReference type="VEuPathDB" id="VectorBase:MDOMA2_014819"/>